<gene>
    <name evidence="5" type="ORF">GS597_03775</name>
</gene>
<evidence type="ECO:0000313" key="6">
    <source>
        <dbReference type="Proteomes" id="UP000607397"/>
    </source>
</evidence>
<dbReference type="PANTHER" id="PTHR43736:SF1">
    <property type="entry name" value="DIHYDRONEOPTERIN TRIPHOSPHATE DIPHOSPHATASE"/>
    <property type="match status" value="1"/>
</dbReference>
<dbReference type="EMBL" id="WVIC01000005">
    <property type="protein sequence ID" value="NCJ05641.1"/>
    <property type="molecule type" value="Genomic_DNA"/>
</dbReference>
<dbReference type="PROSITE" id="PS51462">
    <property type="entry name" value="NUDIX"/>
    <property type="match status" value="1"/>
</dbReference>
<comment type="similarity">
    <text evidence="1 3">Belongs to the Nudix hydrolase family.</text>
</comment>
<dbReference type="InterPro" id="IPR020476">
    <property type="entry name" value="Nudix_hydrolase"/>
</dbReference>
<dbReference type="Pfam" id="PF00293">
    <property type="entry name" value="NUDIX"/>
    <property type="match status" value="1"/>
</dbReference>
<evidence type="ECO:0000256" key="2">
    <source>
        <dbReference type="ARBA" id="ARBA00022801"/>
    </source>
</evidence>
<comment type="caution">
    <text evidence="5">The sequence shown here is derived from an EMBL/GenBank/DDBJ whole genome shotgun (WGS) entry which is preliminary data.</text>
</comment>
<dbReference type="CDD" id="cd02883">
    <property type="entry name" value="NUDIX_Hydrolase"/>
    <property type="match status" value="1"/>
</dbReference>
<accession>A0A8K1ZWY8</accession>
<name>A0A8K1ZWY8_9CYAN</name>
<sequence length="151" mass="16968">MSRLQRLFQVALGVVFRHPVLGISLIALQEDGQIVMVRRQDNQKWSLPGGLVDWGESLPSTIQRELKEETGLEVAQIGRLVGVYSSPTRDPRMHSICLAIEVKVTGEMGVIDTLEILEVKSFLPEQIDQESLAHDHSQHLQDYWQGLTTIA</sequence>
<dbReference type="GO" id="GO:0016787">
    <property type="term" value="F:hydrolase activity"/>
    <property type="evidence" value="ECO:0007669"/>
    <property type="project" value="UniProtKB-KW"/>
</dbReference>
<keyword evidence="6" id="KW-1185">Reference proteome</keyword>
<dbReference type="InterPro" id="IPR015797">
    <property type="entry name" value="NUDIX_hydrolase-like_dom_sf"/>
</dbReference>
<dbReference type="PRINTS" id="PR00502">
    <property type="entry name" value="NUDIXFAMILY"/>
</dbReference>
<dbReference type="Gene3D" id="3.90.79.10">
    <property type="entry name" value="Nucleoside Triphosphate Pyrophosphohydrolase"/>
    <property type="match status" value="1"/>
</dbReference>
<keyword evidence="2 3" id="KW-0378">Hydrolase</keyword>
<dbReference type="PROSITE" id="PS00893">
    <property type="entry name" value="NUDIX_BOX"/>
    <property type="match status" value="1"/>
</dbReference>
<proteinExistence type="inferred from homology"/>
<protein>
    <submittedName>
        <fullName evidence="5">NUDIX domain-containing protein</fullName>
    </submittedName>
</protein>
<evidence type="ECO:0000256" key="3">
    <source>
        <dbReference type="RuleBase" id="RU003476"/>
    </source>
</evidence>
<dbReference type="InterPro" id="IPR000086">
    <property type="entry name" value="NUDIX_hydrolase_dom"/>
</dbReference>
<evidence type="ECO:0000259" key="4">
    <source>
        <dbReference type="PROSITE" id="PS51462"/>
    </source>
</evidence>
<dbReference type="SUPFAM" id="SSF55811">
    <property type="entry name" value="Nudix"/>
    <property type="match status" value="1"/>
</dbReference>
<evidence type="ECO:0000256" key="1">
    <source>
        <dbReference type="ARBA" id="ARBA00005582"/>
    </source>
</evidence>
<dbReference type="PANTHER" id="PTHR43736">
    <property type="entry name" value="ADP-RIBOSE PYROPHOSPHATASE"/>
    <property type="match status" value="1"/>
</dbReference>
<feature type="domain" description="Nudix hydrolase" evidence="4">
    <location>
        <begin position="16"/>
        <end position="146"/>
    </location>
</feature>
<evidence type="ECO:0000313" key="5">
    <source>
        <dbReference type="EMBL" id="NCJ05641.1"/>
    </source>
</evidence>
<organism evidence="5 6">
    <name type="scientific">Petrachloros mirabilis ULC683</name>
    <dbReference type="NCBI Taxonomy" id="2781853"/>
    <lineage>
        <taxon>Bacteria</taxon>
        <taxon>Bacillati</taxon>
        <taxon>Cyanobacteriota</taxon>
        <taxon>Cyanophyceae</taxon>
        <taxon>Synechococcales</taxon>
        <taxon>Petrachlorosaceae</taxon>
        <taxon>Petrachloros</taxon>
        <taxon>Petrachloros mirabilis</taxon>
    </lineage>
</organism>
<dbReference type="AlphaFoldDB" id="A0A8K1ZWY8"/>
<reference evidence="5" key="1">
    <citation type="submission" date="2019-12" db="EMBL/GenBank/DDBJ databases">
        <title>High-Quality draft genome sequences of three cyanobacteria isolated from the limestone walls of the Old Cathedral of Coimbra.</title>
        <authorList>
            <person name="Tiago I."/>
            <person name="Soares F."/>
            <person name="Portugal A."/>
        </authorList>
    </citation>
    <scope>NUCLEOTIDE SEQUENCE [LARGE SCALE GENOMIC DNA]</scope>
    <source>
        <strain evidence="5">C</strain>
    </source>
</reference>
<dbReference type="Proteomes" id="UP000607397">
    <property type="component" value="Unassembled WGS sequence"/>
</dbReference>
<dbReference type="InterPro" id="IPR020084">
    <property type="entry name" value="NUDIX_hydrolase_CS"/>
</dbReference>